<reference evidence="2 3" key="1">
    <citation type="submission" date="2016-10" db="EMBL/GenBank/DDBJ databases">
        <authorList>
            <person name="de Groot N.N."/>
        </authorList>
    </citation>
    <scope>NUCLEOTIDE SEQUENCE [LARGE SCALE GENOMIC DNA]</scope>
    <source>
        <strain evidence="3">DSM 938 / 37b4</strain>
    </source>
</reference>
<dbReference type="AlphaFoldDB" id="A0A1G7CMD3"/>
<protein>
    <submittedName>
        <fullName evidence="2">Hint domain-containing protein</fullName>
    </submittedName>
</protein>
<gene>
    <name evidence="2" type="ORF">SAMN04244550_00304</name>
</gene>
<dbReference type="SUPFAM" id="SSF51294">
    <property type="entry name" value="Hedgehog/intein (Hint) domain"/>
    <property type="match status" value="1"/>
</dbReference>
<evidence type="ECO:0000313" key="3">
    <source>
        <dbReference type="Proteomes" id="UP000183812"/>
    </source>
</evidence>
<proteinExistence type="predicted"/>
<dbReference type="InterPro" id="IPR036844">
    <property type="entry name" value="Hint_dom_sf"/>
</dbReference>
<dbReference type="EMBL" id="FNAY01000001">
    <property type="protein sequence ID" value="SDE39900.1"/>
    <property type="molecule type" value="Genomic_DNA"/>
</dbReference>
<dbReference type="Proteomes" id="UP000183812">
    <property type="component" value="Unassembled WGS sequence"/>
</dbReference>
<evidence type="ECO:0000313" key="2">
    <source>
        <dbReference type="EMBL" id="SDE39900.1"/>
    </source>
</evidence>
<sequence length="327" mass="34797">MPTFCFWPLTEVTSSGPDPFGALPGAEEAALGRAHFALRPGAAMRFIDLPEDDGADPDGAAIEPDVSYLIRPLASEDVADTQVVHLIDTPATGRGLAASERLKPGRAYRITGLATEGMLTPFASQAICFAAGTLIATRRGPKPVEDLRPEDRLQTSDNGYRPVQWVGRWRVGGLGATAPVRFAPVRFAPGVLGNDRALFLSGQHRVLIRPATGPLAGEEVLVAAKALVGLPGIARAPVARVDWVHVLMPAHEVIFAENARAETMLAGPKTMSVLEPTQALALRQSLSGDPFTGLPARPIVPTPKAEKLILRHRRGHSPLESAGLARR</sequence>
<evidence type="ECO:0000259" key="1">
    <source>
        <dbReference type="Pfam" id="PF13403"/>
    </source>
</evidence>
<dbReference type="InterPro" id="IPR028992">
    <property type="entry name" value="Hedgehog/Intein_dom"/>
</dbReference>
<feature type="domain" description="Hedgehog/Intein (Hint)" evidence="1">
    <location>
        <begin position="127"/>
        <end position="267"/>
    </location>
</feature>
<dbReference type="OrthoDB" id="6305173at2"/>
<name>A0A1G7CMD3_RHOCA</name>
<dbReference type="Pfam" id="PF13403">
    <property type="entry name" value="Hint_2"/>
    <property type="match status" value="1"/>
</dbReference>
<dbReference type="RefSeq" id="WP_074552532.1">
    <property type="nucleotide sequence ID" value="NZ_CP119563.1"/>
</dbReference>
<accession>A0A1G7CMD3</accession>
<organism evidence="2 3">
    <name type="scientific">Rhodobacter capsulatus</name>
    <name type="common">Rhodopseudomonas capsulata</name>
    <dbReference type="NCBI Taxonomy" id="1061"/>
    <lineage>
        <taxon>Bacteria</taxon>
        <taxon>Pseudomonadati</taxon>
        <taxon>Pseudomonadota</taxon>
        <taxon>Alphaproteobacteria</taxon>
        <taxon>Rhodobacterales</taxon>
        <taxon>Rhodobacter group</taxon>
        <taxon>Rhodobacter</taxon>
    </lineage>
</organism>